<dbReference type="PROSITE" id="PS50082">
    <property type="entry name" value="WD_REPEATS_2"/>
    <property type="match status" value="1"/>
</dbReference>
<dbReference type="AlphaFoldDB" id="A0A5B7E6Y7"/>
<dbReference type="InterPro" id="IPR036322">
    <property type="entry name" value="WD40_repeat_dom_sf"/>
</dbReference>
<dbReference type="InterPro" id="IPR015943">
    <property type="entry name" value="WD40/YVTN_repeat-like_dom_sf"/>
</dbReference>
<comment type="caution">
    <text evidence="2">The sequence shown here is derived from an EMBL/GenBank/DDBJ whole genome shotgun (WGS) entry which is preliminary data.</text>
</comment>
<dbReference type="Proteomes" id="UP000324222">
    <property type="component" value="Unassembled WGS sequence"/>
</dbReference>
<evidence type="ECO:0000313" key="2">
    <source>
        <dbReference type="EMBL" id="MPC29179.1"/>
    </source>
</evidence>
<organism evidence="2 3">
    <name type="scientific">Portunus trituberculatus</name>
    <name type="common">Swimming crab</name>
    <name type="synonym">Neptunus trituberculatus</name>
    <dbReference type="NCBI Taxonomy" id="210409"/>
    <lineage>
        <taxon>Eukaryota</taxon>
        <taxon>Metazoa</taxon>
        <taxon>Ecdysozoa</taxon>
        <taxon>Arthropoda</taxon>
        <taxon>Crustacea</taxon>
        <taxon>Multicrustacea</taxon>
        <taxon>Malacostraca</taxon>
        <taxon>Eumalacostraca</taxon>
        <taxon>Eucarida</taxon>
        <taxon>Decapoda</taxon>
        <taxon>Pleocyemata</taxon>
        <taxon>Brachyura</taxon>
        <taxon>Eubrachyura</taxon>
        <taxon>Portunoidea</taxon>
        <taxon>Portunidae</taxon>
        <taxon>Portuninae</taxon>
        <taxon>Portunus</taxon>
    </lineage>
</organism>
<evidence type="ECO:0000256" key="1">
    <source>
        <dbReference type="PROSITE-ProRule" id="PRU00221"/>
    </source>
</evidence>
<feature type="repeat" description="WD" evidence="1">
    <location>
        <begin position="62"/>
        <end position="103"/>
    </location>
</feature>
<dbReference type="EMBL" id="VSRR010002028">
    <property type="protein sequence ID" value="MPC29179.1"/>
    <property type="molecule type" value="Genomic_DNA"/>
</dbReference>
<dbReference type="Gene3D" id="2.130.10.10">
    <property type="entry name" value="YVTN repeat-like/Quinoprotein amine dehydrogenase"/>
    <property type="match status" value="1"/>
</dbReference>
<proteinExistence type="predicted"/>
<dbReference type="InterPro" id="IPR001680">
    <property type="entry name" value="WD40_rpt"/>
</dbReference>
<keyword evidence="1" id="KW-0853">WD repeat</keyword>
<gene>
    <name evidence="2" type="primary">CSTF1_2</name>
    <name evidence="2" type="ORF">E2C01_022400</name>
</gene>
<dbReference type="OrthoDB" id="1933483at2759"/>
<sequence>MVESRVQVVLLACKEDMVSPAILIESADLKIIETVDGVKMVASNAISFLALLMSVNNIQLHFESHNGPVRHMVHSPCSPAFITCSDDYRARFWYRRNKNTVAAAEKFEYLDIEVNSETEAANTSTRSWIQETLTTSEQPPAAKWHS</sequence>
<protein>
    <submittedName>
        <fullName evidence="2">Cleavage stimulation factor subunit 1</fullName>
    </submittedName>
</protein>
<name>A0A5B7E6Y7_PORTR</name>
<evidence type="ECO:0000313" key="3">
    <source>
        <dbReference type="Proteomes" id="UP000324222"/>
    </source>
</evidence>
<accession>A0A5B7E6Y7</accession>
<reference evidence="2 3" key="1">
    <citation type="submission" date="2019-05" db="EMBL/GenBank/DDBJ databases">
        <title>Another draft genome of Portunus trituberculatus and its Hox gene families provides insights of decapod evolution.</title>
        <authorList>
            <person name="Jeong J.-H."/>
            <person name="Song I."/>
            <person name="Kim S."/>
            <person name="Choi T."/>
            <person name="Kim D."/>
            <person name="Ryu S."/>
            <person name="Kim W."/>
        </authorList>
    </citation>
    <scope>NUCLEOTIDE SEQUENCE [LARGE SCALE GENOMIC DNA]</scope>
    <source>
        <tissue evidence="2">Muscle</tissue>
    </source>
</reference>
<dbReference type="SUPFAM" id="SSF50978">
    <property type="entry name" value="WD40 repeat-like"/>
    <property type="match status" value="1"/>
</dbReference>
<keyword evidence="3" id="KW-1185">Reference proteome</keyword>